<proteinExistence type="predicted"/>
<gene>
    <name evidence="2" type="primary">LOC142165863</name>
</gene>
<sequence>MKNYADGRRKERNFTVGDWVFLKLQPYRQTSVAMRKYLKLSARYFGPYEVIRKIDSVAYELRLPLGSKIHPVFNVSQLKKKIGEKTFATQDPPYCTNDGQILTELLKILERRMVKKKNKAVVEVLVQWANLAPEEATWEEYGFLKSQFPNFEP</sequence>
<organism evidence="1 2">
    <name type="scientific">Nicotiana tabacum</name>
    <name type="common">Common tobacco</name>
    <dbReference type="NCBI Taxonomy" id="4097"/>
    <lineage>
        <taxon>Eukaryota</taxon>
        <taxon>Viridiplantae</taxon>
        <taxon>Streptophyta</taxon>
        <taxon>Embryophyta</taxon>
        <taxon>Tracheophyta</taxon>
        <taxon>Spermatophyta</taxon>
        <taxon>Magnoliopsida</taxon>
        <taxon>eudicotyledons</taxon>
        <taxon>Gunneridae</taxon>
        <taxon>Pentapetalae</taxon>
        <taxon>asterids</taxon>
        <taxon>lamiids</taxon>
        <taxon>Solanales</taxon>
        <taxon>Solanaceae</taxon>
        <taxon>Nicotianoideae</taxon>
        <taxon>Nicotianeae</taxon>
        <taxon>Nicotiana</taxon>
    </lineage>
</organism>
<dbReference type="RefSeq" id="XP_075080344.1">
    <property type="nucleotide sequence ID" value="XM_075224243.1"/>
</dbReference>
<keyword evidence="1" id="KW-1185">Reference proteome</keyword>
<dbReference type="Proteomes" id="UP000790787">
    <property type="component" value="Chromosome 11"/>
</dbReference>
<protein>
    <submittedName>
        <fullName evidence="2">Uncharacterized protein LOC142165863</fullName>
    </submittedName>
</protein>
<evidence type="ECO:0000313" key="1">
    <source>
        <dbReference type="Proteomes" id="UP000790787"/>
    </source>
</evidence>
<reference evidence="1" key="1">
    <citation type="journal article" date="2014" name="Nat. Commun.">
        <title>The tobacco genome sequence and its comparison with those of tomato and potato.</title>
        <authorList>
            <person name="Sierro N."/>
            <person name="Battey J.N."/>
            <person name="Ouadi S."/>
            <person name="Bakaher N."/>
            <person name="Bovet L."/>
            <person name="Willig A."/>
            <person name="Goepfert S."/>
            <person name="Peitsch M.C."/>
            <person name="Ivanov N.V."/>
        </authorList>
    </citation>
    <scope>NUCLEOTIDE SEQUENCE [LARGE SCALE GENOMIC DNA]</scope>
</reference>
<name>A0AC58S5V1_TOBAC</name>
<evidence type="ECO:0000313" key="2">
    <source>
        <dbReference type="RefSeq" id="XP_075080344.1"/>
    </source>
</evidence>
<reference evidence="2" key="2">
    <citation type="submission" date="2025-08" db="UniProtKB">
        <authorList>
            <consortium name="RefSeq"/>
        </authorList>
    </citation>
    <scope>IDENTIFICATION</scope>
    <source>
        <tissue evidence="2">Leaf</tissue>
    </source>
</reference>
<accession>A0AC58S5V1</accession>